<evidence type="ECO:0000313" key="3">
    <source>
        <dbReference type="Proteomes" id="UP000712281"/>
    </source>
</evidence>
<name>A0A8S9HQH8_BRACR</name>
<dbReference type="AlphaFoldDB" id="A0A8S9HQH8"/>
<feature type="region of interest" description="Disordered" evidence="1">
    <location>
        <begin position="204"/>
        <end position="252"/>
    </location>
</feature>
<evidence type="ECO:0000313" key="2">
    <source>
        <dbReference type="EMBL" id="KAF2559684.1"/>
    </source>
</evidence>
<protein>
    <submittedName>
        <fullName evidence="2">Uncharacterized protein</fullName>
    </submittedName>
</protein>
<accession>A0A8S9HQH8</accession>
<proteinExistence type="predicted"/>
<comment type="caution">
    <text evidence="2">The sequence shown here is derived from an EMBL/GenBank/DDBJ whole genome shotgun (WGS) entry which is preliminary data.</text>
</comment>
<evidence type="ECO:0000256" key="1">
    <source>
        <dbReference type="SAM" id="MobiDB-lite"/>
    </source>
</evidence>
<dbReference type="EMBL" id="QGKW02001940">
    <property type="protein sequence ID" value="KAF2559684.1"/>
    <property type="molecule type" value="Genomic_DNA"/>
</dbReference>
<reference evidence="2" key="1">
    <citation type="submission" date="2019-12" db="EMBL/GenBank/DDBJ databases">
        <title>Genome sequencing and annotation of Brassica cretica.</title>
        <authorList>
            <person name="Studholme D.J."/>
            <person name="Sarris P.F."/>
        </authorList>
    </citation>
    <scope>NUCLEOTIDE SEQUENCE</scope>
    <source>
        <strain evidence="2">PFS-001/15</strain>
        <tissue evidence="2">Leaf</tissue>
    </source>
</reference>
<sequence>MVFPETSQGLSSLLLMGSLNGFQKMAPGNLEEMMGLKHEWFKGKAHTRKWSGIENPTPNMSSTHVLHSVHHQTETKKKTLSMLSRAYTVCIFLTMEKLLGRSQEPVELSACHLVVELLVQKTQVAVEKRSREEPVDLSAAVGVMRSWFKNSVLLTSKLGPCWGQKLLFRNQRLRLFLIHGILSKHSLKERLEVNERANPAQKPLAGELNRHAGQLTGRAQPSCRSARRRAKPPCGCTRPVSSATAPVSSPAS</sequence>
<feature type="compositionally biased region" description="Low complexity" evidence="1">
    <location>
        <begin position="239"/>
        <end position="252"/>
    </location>
</feature>
<organism evidence="2 3">
    <name type="scientific">Brassica cretica</name>
    <name type="common">Mustard</name>
    <dbReference type="NCBI Taxonomy" id="69181"/>
    <lineage>
        <taxon>Eukaryota</taxon>
        <taxon>Viridiplantae</taxon>
        <taxon>Streptophyta</taxon>
        <taxon>Embryophyta</taxon>
        <taxon>Tracheophyta</taxon>
        <taxon>Spermatophyta</taxon>
        <taxon>Magnoliopsida</taxon>
        <taxon>eudicotyledons</taxon>
        <taxon>Gunneridae</taxon>
        <taxon>Pentapetalae</taxon>
        <taxon>rosids</taxon>
        <taxon>malvids</taxon>
        <taxon>Brassicales</taxon>
        <taxon>Brassicaceae</taxon>
        <taxon>Brassiceae</taxon>
        <taxon>Brassica</taxon>
    </lineage>
</organism>
<gene>
    <name evidence="2" type="ORF">F2Q68_00014534</name>
</gene>
<dbReference type="Proteomes" id="UP000712281">
    <property type="component" value="Unassembled WGS sequence"/>
</dbReference>